<protein>
    <recommendedName>
        <fullName evidence="1">DNA (cytosine-5-)-methyltransferase</fullName>
        <ecNumber evidence="1">2.1.1.37</ecNumber>
    </recommendedName>
</protein>
<dbReference type="InterPro" id="IPR050390">
    <property type="entry name" value="C5-Methyltransferase"/>
</dbReference>
<evidence type="ECO:0000313" key="9">
    <source>
        <dbReference type="EMBL" id="TDN49193.1"/>
    </source>
</evidence>
<comment type="caution">
    <text evidence="9">The sequence shown here is derived from an EMBL/GenBank/DDBJ whole genome shotgun (WGS) entry which is preliminary data.</text>
</comment>
<dbReference type="GO" id="GO:0044027">
    <property type="term" value="P:negative regulation of gene expression via chromosomal CpG island methylation"/>
    <property type="evidence" value="ECO:0007669"/>
    <property type="project" value="TreeGrafter"/>
</dbReference>
<dbReference type="PANTHER" id="PTHR10629">
    <property type="entry name" value="CYTOSINE-SPECIFIC METHYLTRANSFERASE"/>
    <property type="match status" value="1"/>
</dbReference>
<accession>A0A4R6DVK6</accession>
<dbReference type="GO" id="GO:0009307">
    <property type="term" value="P:DNA restriction-modification system"/>
    <property type="evidence" value="ECO:0007669"/>
    <property type="project" value="UniProtKB-KW"/>
</dbReference>
<keyword evidence="4 7" id="KW-0949">S-adenosyl-L-methionine</keyword>
<evidence type="ECO:0000256" key="1">
    <source>
        <dbReference type="ARBA" id="ARBA00011975"/>
    </source>
</evidence>
<dbReference type="Proteomes" id="UP000295129">
    <property type="component" value="Unassembled WGS sequence"/>
</dbReference>
<name>A0A4R6DVK6_9RHOO</name>
<feature type="compositionally biased region" description="Basic and acidic residues" evidence="8">
    <location>
        <begin position="172"/>
        <end position="182"/>
    </location>
</feature>
<evidence type="ECO:0000256" key="7">
    <source>
        <dbReference type="PROSITE-ProRule" id="PRU01016"/>
    </source>
</evidence>
<dbReference type="Pfam" id="PF00145">
    <property type="entry name" value="DNA_methylase"/>
    <property type="match status" value="1"/>
</dbReference>
<evidence type="ECO:0000313" key="10">
    <source>
        <dbReference type="Proteomes" id="UP000295129"/>
    </source>
</evidence>
<dbReference type="PROSITE" id="PS51679">
    <property type="entry name" value="SAM_MT_C5"/>
    <property type="match status" value="1"/>
</dbReference>
<keyword evidence="10" id="KW-1185">Reference proteome</keyword>
<dbReference type="GO" id="GO:0003886">
    <property type="term" value="F:DNA (cytosine-5-)-methyltransferase activity"/>
    <property type="evidence" value="ECO:0007669"/>
    <property type="project" value="UniProtKB-EC"/>
</dbReference>
<evidence type="ECO:0000256" key="8">
    <source>
        <dbReference type="SAM" id="MobiDB-lite"/>
    </source>
</evidence>
<comment type="similarity">
    <text evidence="7">Belongs to the class I-like SAM-binding methyltransferase superfamily. C5-methyltransferase family.</text>
</comment>
<keyword evidence="2 7" id="KW-0489">Methyltransferase</keyword>
<keyword evidence="5" id="KW-0680">Restriction system</keyword>
<dbReference type="EMBL" id="SNVV01000012">
    <property type="protein sequence ID" value="TDN49193.1"/>
    <property type="molecule type" value="Genomic_DNA"/>
</dbReference>
<evidence type="ECO:0000256" key="4">
    <source>
        <dbReference type="ARBA" id="ARBA00022691"/>
    </source>
</evidence>
<keyword evidence="3 7" id="KW-0808">Transferase</keyword>
<dbReference type="AlphaFoldDB" id="A0A4R6DVK6"/>
<gene>
    <name evidence="9" type="ORF">C7389_11244</name>
</gene>
<evidence type="ECO:0000256" key="6">
    <source>
        <dbReference type="ARBA" id="ARBA00047422"/>
    </source>
</evidence>
<dbReference type="InterPro" id="IPR001525">
    <property type="entry name" value="C5_MeTfrase"/>
</dbReference>
<dbReference type="GO" id="GO:0032259">
    <property type="term" value="P:methylation"/>
    <property type="evidence" value="ECO:0007669"/>
    <property type="project" value="UniProtKB-KW"/>
</dbReference>
<dbReference type="SUPFAM" id="SSF53335">
    <property type="entry name" value="S-adenosyl-L-methionine-dependent methyltransferases"/>
    <property type="match status" value="1"/>
</dbReference>
<feature type="region of interest" description="Disordered" evidence="8">
    <location>
        <begin position="172"/>
        <end position="201"/>
    </location>
</feature>
<evidence type="ECO:0000256" key="3">
    <source>
        <dbReference type="ARBA" id="ARBA00022679"/>
    </source>
</evidence>
<dbReference type="Gene3D" id="3.40.50.150">
    <property type="entry name" value="Vaccinia Virus protein VP39"/>
    <property type="match status" value="1"/>
</dbReference>
<dbReference type="InterPro" id="IPR029063">
    <property type="entry name" value="SAM-dependent_MTases_sf"/>
</dbReference>
<evidence type="ECO:0000256" key="2">
    <source>
        <dbReference type="ARBA" id="ARBA00022603"/>
    </source>
</evidence>
<proteinExistence type="inferred from homology"/>
<dbReference type="PANTHER" id="PTHR10629:SF52">
    <property type="entry name" value="DNA (CYTOSINE-5)-METHYLTRANSFERASE 1"/>
    <property type="match status" value="1"/>
</dbReference>
<evidence type="ECO:0000256" key="5">
    <source>
        <dbReference type="ARBA" id="ARBA00022747"/>
    </source>
</evidence>
<reference evidence="9 10" key="1">
    <citation type="submission" date="2019-03" db="EMBL/GenBank/DDBJ databases">
        <title>Genomic Encyclopedia of Type Strains, Phase IV (KMG-IV): sequencing the most valuable type-strain genomes for metagenomic binning, comparative biology and taxonomic classification.</title>
        <authorList>
            <person name="Goeker M."/>
        </authorList>
    </citation>
    <scope>NUCLEOTIDE SEQUENCE [LARGE SCALE GENOMIC DNA]</scope>
    <source>
        <strain evidence="9 10">DSM 12121</strain>
    </source>
</reference>
<dbReference type="EC" id="2.1.1.37" evidence="1"/>
<organism evidence="9 10">
    <name type="scientific">Azoarcus indigens</name>
    <dbReference type="NCBI Taxonomy" id="29545"/>
    <lineage>
        <taxon>Bacteria</taxon>
        <taxon>Pseudomonadati</taxon>
        <taxon>Pseudomonadota</taxon>
        <taxon>Betaproteobacteria</taxon>
        <taxon>Rhodocyclales</taxon>
        <taxon>Zoogloeaceae</taxon>
        <taxon>Azoarcus</taxon>
    </lineage>
</organism>
<comment type="catalytic activity">
    <reaction evidence="6">
        <text>a 2'-deoxycytidine in DNA + S-adenosyl-L-methionine = a 5-methyl-2'-deoxycytidine in DNA + S-adenosyl-L-homocysteine + H(+)</text>
        <dbReference type="Rhea" id="RHEA:13681"/>
        <dbReference type="Rhea" id="RHEA-COMP:11369"/>
        <dbReference type="Rhea" id="RHEA-COMP:11370"/>
        <dbReference type="ChEBI" id="CHEBI:15378"/>
        <dbReference type="ChEBI" id="CHEBI:57856"/>
        <dbReference type="ChEBI" id="CHEBI:59789"/>
        <dbReference type="ChEBI" id="CHEBI:85452"/>
        <dbReference type="ChEBI" id="CHEBI:85454"/>
        <dbReference type="EC" id="2.1.1.37"/>
    </reaction>
</comment>
<dbReference type="GO" id="GO:0003677">
    <property type="term" value="F:DNA binding"/>
    <property type="evidence" value="ECO:0007669"/>
    <property type="project" value="TreeGrafter"/>
</dbReference>
<sequence>MRTMHLFAGAGGGLLADLILDHQPIVAVEWDAHCCNVLRERTREGWFPRLHVHQGDVREFDSSPWAGRVDCLAAGFPCQDVSAAGRGAGIAGERSGLVWEVFRAIDVVRPSLVWLENSPRIRTKGRRDIIAALVARGYSWRDGTLAASDVGAGHERKRWWLLAANADGMRQLEQERRKREQRGWVGDSAQTPPDSMRTGLEELRWCRPDRSGQKETSDRSEVPTADALRHRLQVAVRRGGLSAADAETIEAAARYVGAYDWSPPDAGVCRVVDGLASRMDRIKCAGNGQVPLQAAAAWLALTREAT</sequence>
<feature type="active site" evidence="7">
    <location>
        <position position="78"/>
    </location>
</feature>
<dbReference type="OrthoDB" id="9813719at2"/>
<dbReference type="RefSeq" id="WP_133592641.1">
    <property type="nucleotide sequence ID" value="NZ_SNVV01000012.1"/>
</dbReference>